<keyword evidence="1" id="KW-0269">Exonuclease</keyword>
<comment type="caution">
    <text evidence="4">The sequence shown here is derived from an EMBL/GenBank/DDBJ whole genome shotgun (WGS) entry which is preliminary data.</text>
</comment>
<dbReference type="Pfam" id="PF12706">
    <property type="entry name" value="Lactamase_B_2"/>
    <property type="match status" value="1"/>
</dbReference>
<name>A0A0R1MZG2_9LACO</name>
<evidence type="ECO:0000259" key="3">
    <source>
        <dbReference type="SMART" id="SM00849"/>
    </source>
</evidence>
<gene>
    <name evidence="4" type="ORF">FD09_GL002314</name>
</gene>
<sequence length="409" mass="46236">MTTLRFLNGLDTIGGNIVEIAQGDSRIIMDFGITDLDPQLTVPEMLAKHQLPHLPELFLPNTPDHFHHEAIFISHLHIDHMGALKYLQSDIPIYLSPEAYKLYNVMIAEKMEGPVANLHILPYETPLSVGNLTVTGFASDHDTVGAMALLVHDGQHYFAHSGDVRLNGPHAQRVLNWSRVLQEKRVKVFMLEGTTFSFDAPVPVEDTDHPAIPLTEETLAQRFTQLLTNPVTPSTQYVLNVYPRNVERMLTLNQIALTNHHPILWEPQFAAIMHAFAPAATIHTITEDNLNELKQVPGRFVLQNTFNHLDRLADLPHPTIYLHSNGEPLGDYDPRFAVLKEKIADWDIELQFMSATGHARKEDLIKLADLVHAQIIVPWHTFHPQAMADALAPTYSDVLLPERDLYYEM</sequence>
<dbReference type="RefSeq" id="WP_057819500.1">
    <property type="nucleotide sequence ID" value="NZ_AZEC01000004.1"/>
</dbReference>
<dbReference type="SUPFAM" id="SSF56281">
    <property type="entry name" value="Metallo-hydrolase/oxidoreductase"/>
    <property type="match status" value="1"/>
</dbReference>
<evidence type="ECO:0000313" key="4">
    <source>
        <dbReference type="EMBL" id="KRL13479.1"/>
    </source>
</evidence>
<dbReference type="Gene3D" id="3.40.50.10710">
    <property type="entry name" value="Metallo-hydrolase/oxidoreductase"/>
    <property type="match status" value="1"/>
</dbReference>
<dbReference type="OrthoDB" id="9803916at2"/>
<dbReference type="GO" id="GO:0004527">
    <property type="term" value="F:exonuclease activity"/>
    <property type="evidence" value="ECO:0007669"/>
    <property type="project" value="UniProtKB-KW"/>
</dbReference>
<keyword evidence="1" id="KW-0540">Nuclease</keyword>
<keyword evidence="2" id="KW-0694">RNA-binding</keyword>
<feature type="domain" description="Metallo-beta-lactamase" evidence="3">
    <location>
        <begin position="14"/>
        <end position="194"/>
    </location>
</feature>
<evidence type="ECO:0000256" key="2">
    <source>
        <dbReference type="ARBA" id="ARBA00022884"/>
    </source>
</evidence>
<reference evidence="4 5" key="1">
    <citation type="journal article" date="2015" name="Genome Announc.">
        <title>Expanding the biotechnology potential of lactobacilli through comparative genomics of 213 strains and associated genera.</title>
        <authorList>
            <person name="Sun Z."/>
            <person name="Harris H.M."/>
            <person name="McCann A."/>
            <person name="Guo C."/>
            <person name="Argimon S."/>
            <person name="Zhang W."/>
            <person name="Yang X."/>
            <person name="Jeffery I.B."/>
            <person name="Cooney J.C."/>
            <person name="Kagawa T.F."/>
            <person name="Liu W."/>
            <person name="Song Y."/>
            <person name="Salvetti E."/>
            <person name="Wrobel A."/>
            <person name="Rasinkangas P."/>
            <person name="Parkhill J."/>
            <person name="Rea M.C."/>
            <person name="O'Sullivan O."/>
            <person name="Ritari J."/>
            <person name="Douillard F.P."/>
            <person name="Paul Ross R."/>
            <person name="Yang R."/>
            <person name="Briner A.E."/>
            <person name="Felis G.E."/>
            <person name="de Vos W.M."/>
            <person name="Barrangou R."/>
            <person name="Klaenhammer T.R."/>
            <person name="Caufield P.W."/>
            <person name="Cui Y."/>
            <person name="Zhang H."/>
            <person name="O'Toole P.W."/>
        </authorList>
    </citation>
    <scope>NUCLEOTIDE SEQUENCE [LARGE SCALE GENOMIC DNA]</scope>
    <source>
        <strain evidence="4 5">DSM 12744</strain>
    </source>
</reference>
<keyword evidence="5" id="KW-1185">Reference proteome</keyword>
<keyword evidence="4" id="KW-0378">Hydrolase</keyword>
<dbReference type="PANTHER" id="PTHR43694">
    <property type="entry name" value="RIBONUCLEASE J"/>
    <property type="match status" value="1"/>
</dbReference>
<dbReference type="STRING" id="1423792.FD09_GL002314"/>
<evidence type="ECO:0000313" key="5">
    <source>
        <dbReference type="Proteomes" id="UP000051330"/>
    </source>
</evidence>
<dbReference type="Gene3D" id="3.60.15.10">
    <property type="entry name" value="Ribonuclease Z/Hydroxyacylglutathione hydrolase-like"/>
    <property type="match status" value="1"/>
</dbReference>
<accession>A0A0R1MZG2</accession>
<dbReference type="PANTHER" id="PTHR43694:SF1">
    <property type="entry name" value="RIBONUCLEASE J"/>
    <property type="match status" value="1"/>
</dbReference>
<organism evidence="4 5">
    <name type="scientific">Schleiferilactobacillus perolens DSM 12744</name>
    <dbReference type="NCBI Taxonomy" id="1423792"/>
    <lineage>
        <taxon>Bacteria</taxon>
        <taxon>Bacillati</taxon>
        <taxon>Bacillota</taxon>
        <taxon>Bacilli</taxon>
        <taxon>Lactobacillales</taxon>
        <taxon>Lactobacillaceae</taxon>
        <taxon>Schleiferilactobacillus</taxon>
    </lineage>
</organism>
<dbReference type="GO" id="GO:0003723">
    <property type="term" value="F:RNA binding"/>
    <property type="evidence" value="ECO:0007669"/>
    <property type="project" value="UniProtKB-KW"/>
</dbReference>
<dbReference type="AlphaFoldDB" id="A0A0R1MZG2"/>
<dbReference type="InterPro" id="IPR001279">
    <property type="entry name" value="Metallo-B-lactamas"/>
</dbReference>
<dbReference type="Proteomes" id="UP000051330">
    <property type="component" value="Unassembled WGS sequence"/>
</dbReference>
<dbReference type="EMBL" id="AZEC01000004">
    <property type="protein sequence ID" value="KRL13479.1"/>
    <property type="molecule type" value="Genomic_DNA"/>
</dbReference>
<evidence type="ECO:0000256" key="1">
    <source>
        <dbReference type="ARBA" id="ARBA00022839"/>
    </source>
</evidence>
<dbReference type="InterPro" id="IPR042173">
    <property type="entry name" value="RNase_J_2"/>
</dbReference>
<proteinExistence type="predicted"/>
<dbReference type="SMART" id="SM00849">
    <property type="entry name" value="Lactamase_B"/>
    <property type="match status" value="1"/>
</dbReference>
<protein>
    <submittedName>
        <fullName evidence="4">Metallo-beta-lactamase superfamily hydrolase</fullName>
    </submittedName>
</protein>
<dbReference type="PATRIC" id="fig|1423792.3.peg.2352"/>
<dbReference type="InterPro" id="IPR036866">
    <property type="entry name" value="RibonucZ/Hydroxyglut_hydro"/>
</dbReference>